<dbReference type="GO" id="GO:0008757">
    <property type="term" value="F:S-adenosylmethionine-dependent methyltransferase activity"/>
    <property type="evidence" value="ECO:0007669"/>
    <property type="project" value="InterPro"/>
</dbReference>
<keyword evidence="3" id="KW-1185">Reference proteome</keyword>
<keyword evidence="2" id="KW-0489">Methyltransferase</keyword>
<dbReference type="CDD" id="cd02440">
    <property type="entry name" value="AdoMet_MTases"/>
    <property type="match status" value="1"/>
</dbReference>
<dbReference type="InterPro" id="IPR029063">
    <property type="entry name" value="SAM-dependent_MTases_sf"/>
</dbReference>
<feature type="domain" description="Methyltransferase type 11" evidence="1">
    <location>
        <begin position="38"/>
        <end position="133"/>
    </location>
</feature>
<dbReference type="PANTHER" id="PTHR45036:SF1">
    <property type="entry name" value="METHYLTRANSFERASE LIKE 7A"/>
    <property type="match status" value="1"/>
</dbReference>
<dbReference type="EMBL" id="JADEWZ010000024">
    <property type="protein sequence ID" value="MBE9117370.1"/>
    <property type="molecule type" value="Genomic_DNA"/>
</dbReference>
<reference evidence="2" key="1">
    <citation type="submission" date="2020-10" db="EMBL/GenBank/DDBJ databases">
        <authorList>
            <person name="Castelo-Branco R."/>
            <person name="Eusebio N."/>
            <person name="Adriana R."/>
            <person name="Vieira A."/>
            <person name="Brugerolle De Fraissinette N."/>
            <person name="Rezende De Castro R."/>
            <person name="Schneider M.P."/>
            <person name="Vasconcelos V."/>
            <person name="Leao P.N."/>
        </authorList>
    </citation>
    <scope>NUCLEOTIDE SEQUENCE</scope>
    <source>
        <strain evidence="2">LEGE 07157</strain>
    </source>
</reference>
<dbReference type="SUPFAM" id="SSF53335">
    <property type="entry name" value="S-adenosyl-L-methionine-dependent methyltransferases"/>
    <property type="match status" value="1"/>
</dbReference>
<name>A0A8J7JC46_9CYAN</name>
<evidence type="ECO:0000313" key="3">
    <source>
        <dbReference type="Proteomes" id="UP000654482"/>
    </source>
</evidence>
<dbReference type="Pfam" id="PF08241">
    <property type="entry name" value="Methyltransf_11"/>
    <property type="match status" value="1"/>
</dbReference>
<evidence type="ECO:0000259" key="1">
    <source>
        <dbReference type="Pfam" id="PF08241"/>
    </source>
</evidence>
<evidence type="ECO:0000313" key="2">
    <source>
        <dbReference type="EMBL" id="MBE9117370.1"/>
    </source>
</evidence>
<dbReference type="Proteomes" id="UP000654482">
    <property type="component" value="Unassembled WGS sequence"/>
</dbReference>
<dbReference type="InterPro" id="IPR013216">
    <property type="entry name" value="Methyltransf_11"/>
</dbReference>
<protein>
    <submittedName>
        <fullName evidence="2">Class I SAM-dependent methyltransferase</fullName>
    </submittedName>
</protein>
<dbReference type="Gene3D" id="3.40.50.150">
    <property type="entry name" value="Vaccinia Virus protein VP39"/>
    <property type="match status" value="1"/>
</dbReference>
<proteinExistence type="predicted"/>
<keyword evidence="2" id="KW-0808">Transferase</keyword>
<organism evidence="2 3">
    <name type="scientific">Lusitaniella coriacea LEGE 07157</name>
    <dbReference type="NCBI Taxonomy" id="945747"/>
    <lineage>
        <taxon>Bacteria</taxon>
        <taxon>Bacillati</taxon>
        <taxon>Cyanobacteriota</taxon>
        <taxon>Cyanophyceae</taxon>
        <taxon>Spirulinales</taxon>
        <taxon>Lusitaniellaceae</taxon>
        <taxon>Lusitaniella</taxon>
    </lineage>
</organism>
<accession>A0A8J7JC46</accession>
<dbReference type="InterPro" id="IPR052356">
    <property type="entry name" value="Thiol_S-MT"/>
</dbReference>
<dbReference type="PANTHER" id="PTHR45036">
    <property type="entry name" value="METHYLTRANSFERASE LIKE 7B"/>
    <property type="match status" value="1"/>
</dbReference>
<dbReference type="GO" id="GO:0032259">
    <property type="term" value="P:methylation"/>
    <property type="evidence" value="ECO:0007669"/>
    <property type="project" value="UniProtKB-KW"/>
</dbReference>
<comment type="caution">
    <text evidence="2">The sequence shown here is derived from an EMBL/GenBank/DDBJ whole genome shotgun (WGS) entry which is preliminary data.</text>
</comment>
<sequence length="205" mass="23106">MGFYSNVIFPRILDLSMSSSMLTPYRQQVLAETEGDVLEVGFGTGLNLPYYPSTVRKIVAVDPNPTMKRLAQKRIDASTIEVEFCQLSGESLPMNDNQFDCVVSTWTLCSIPNIQGALQEIRRVLKPQGRFFFVEHGVSPEPNVEVWQNRLNPLQQKIGDGCNLNRNMEKLINEAGFAIAHLDKLYMERSPKFLGYLYKGTAIAP</sequence>
<gene>
    <name evidence="2" type="ORF">IQ249_15835</name>
</gene>
<dbReference type="AlphaFoldDB" id="A0A8J7JC46"/>
<dbReference type="RefSeq" id="WP_194030459.1">
    <property type="nucleotide sequence ID" value="NZ_JADEWZ010000024.1"/>
</dbReference>